<sequence>MINLPNLEDTSSCPRSPPSPILPEGESAFPLELPEHKHPAFRAVKPKTGSEGTAPAPLEDALNSAFDSGRAERLTSALLPPRGGVCSTGGRRRMR</sequence>
<reference evidence="2" key="1">
    <citation type="journal article" date="2022" name="bioRxiv">
        <title>Sequencing and chromosome-scale assembly of the giantPleurodeles waltlgenome.</title>
        <authorList>
            <person name="Brown T."/>
            <person name="Elewa A."/>
            <person name="Iarovenko S."/>
            <person name="Subramanian E."/>
            <person name="Araus A.J."/>
            <person name="Petzold A."/>
            <person name="Susuki M."/>
            <person name="Suzuki K.-i.T."/>
            <person name="Hayashi T."/>
            <person name="Toyoda A."/>
            <person name="Oliveira C."/>
            <person name="Osipova E."/>
            <person name="Leigh N.D."/>
            <person name="Simon A."/>
            <person name="Yun M.H."/>
        </authorList>
    </citation>
    <scope>NUCLEOTIDE SEQUENCE</scope>
    <source>
        <strain evidence="2">20211129_DDA</strain>
        <tissue evidence="2">Liver</tissue>
    </source>
</reference>
<evidence type="ECO:0000313" key="3">
    <source>
        <dbReference type="Proteomes" id="UP001066276"/>
    </source>
</evidence>
<dbReference type="Proteomes" id="UP001066276">
    <property type="component" value="Chromosome 1_2"/>
</dbReference>
<accession>A0AAV7VX70</accession>
<dbReference type="EMBL" id="JANPWB010000002">
    <property type="protein sequence ID" value="KAJ1204938.1"/>
    <property type="molecule type" value="Genomic_DNA"/>
</dbReference>
<proteinExistence type="predicted"/>
<dbReference type="AlphaFoldDB" id="A0AAV7VX70"/>
<organism evidence="2 3">
    <name type="scientific">Pleurodeles waltl</name>
    <name type="common">Iberian ribbed newt</name>
    <dbReference type="NCBI Taxonomy" id="8319"/>
    <lineage>
        <taxon>Eukaryota</taxon>
        <taxon>Metazoa</taxon>
        <taxon>Chordata</taxon>
        <taxon>Craniata</taxon>
        <taxon>Vertebrata</taxon>
        <taxon>Euteleostomi</taxon>
        <taxon>Amphibia</taxon>
        <taxon>Batrachia</taxon>
        <taxon>Caudata</taxon>
        <taxon>Salamandroidea</taxon>
        <taxon>Salamandridae</taxon>
        <taxon>Pleurodelinae</taxon>
        <taxon>Pleurodeles</taxon>
    </lineage>
</organism>
<comment type="caution">
    <text evidence="2">The sequence shown here is derived from an EMBL/GenBank/DDBJ whole genome shotgun (WGS) entry which is preliminary data.</text>
</comment>
<keyword evidence="3" id="KW-1185">Reference proteome</keyword>
<name>A0AAV7VX70_PLEWA</name>
<protein>
    <submittedName>
        <fullName evidence="2">Uncharacterized protein</fullName>
    </submittedName>
</protein>
<feature type="region of interest" description="Disordered" evidence="1">
    <location>
        <begin position="1"/>
        <end position="33"/>
    </location>
</feature>
<evidence type="ECO:0000256" key="1">
    <source>
        <dbReference type="SAM" id="MobiDB-lite"/>
    </source>
</evidence>
<evidence type="ECO:0000313" key="2">
    <source>
        <dbReference type="EMBL" id="KAJ1204938.1"/>
    </source>
</evidence>
<feature type="region of interest" description="Disordered" evidence="1">
    <location>
        <begin position="73"/>
        <end position="95"/>
    </location>
</feature>
<gene>
    <name evidence="2" type="ORF">NDU88_000373</name>
</gene>